<dbReference type="CDD" id="cd18186">
    <property type="entry name" value="BTB_POZ_ZBTB_KLHL-like"/>
    <property type="match status" value="1"/>
</dbReference>
<dbReference type="PROSITE" id="PS51886">
    <property type="entry name" value="TLDC"/>
    <property type="match status" value="1"/>
</dbReference>
<dbReference type="Pfam" id="PF00651">
    <property type="entry name" value="BTB"/>
    <property type="match status" value="1"/>
</dbReference>
<dbReference type="OrthoDB" id="298084at2759"/>
<reference evidence="4" key="2">
    <citation type="submission" date="2019-10" db="EMBL/GenBank/DDBJ databases">
        <title>Conservation and host-specific expression of non-tandemly repeated heterogenous ribosome RNA gene in arbuscular mycorrhizal fungi.</title>
        <authorList>
            <person name="Maeda T."/>
            <person name="Kobayashi Y."/>
            <person name="Nakagawa T."/>
            <person name="Ezawa T."/>
            <person name="Yamaguchi K."/>
            <person name="Bino T."/>
            <person name="Nishimoto Y."/>
            <person name="Shigenobu S."/>
            <person name="Kawaguchi M."/>
        </authorList>
    </citation>
    <scope>NUCLEOTIDE SEQUENCE</scope>
    <source>
        <strain evidence="4">HR1</strain>
    </source>
</reference>
<dbReference type="SMART" id="SM00225">
    <property type="entry name" value="BTB"/>
    <property type="match status" value="1"/>
</dbReference>
<dbReference type="EMBL" id="BLAL01000058">
    <property type="protein sequence ID" value="GES81753.1"/>
    <property type="molecule type" value="Genomic_DNA"/>
</dbReference>
<evidence type="ECO:0000259" key="2">
    <source>
        <dbReference type="PROSITE" id="PS51886"/>
    </source>
</evidence>
<dbReference type="InterPro" id="IPR006571">
    <property type="entry name" value="TLDc_dom"/>
</dbReference>
<protein>
    <recommendedName>
        <fullName evidence="6">BTB domain-containing protein</fullName>
    </recommendedName>
</protein>
<dbReference type="Proteomes" id="UP000615446">
    <property type="component" value="Unassembled WGS sequence"/>
</dbReference>
<dbReference type="PROSITE" id="PS50097">
    <property type="entry name" value="BTB"/>
    <property type="match status" value="1"/>
</dbReference>
<organism evidence="3 5">
    <name type="scientific">Rhizophagus clarus</name>
    <dbReference type="NCBI Taxonomy" id="94130"/>
    <lineage>
        <taxon>Eukaryota</taxon>
        <taxon>Fungi</taxon>
        <taxon>Fungi incertae sedis</taxon>
        <taxon>Mucoromycota</taxon>
        <taxon>Glomeromycotina</taxon>
        <taxon>Glomeromycetes</taxon>
        <taxon>Glomerales</taxon>
        <taxon>Glomeraceae</taxon>
        <taxon>Rhizophagus</taxon>
    </lineage>
</organism>
<keyword evidence="5" id="KW-1185">Reference proteome</keyword>
<accession>A0A2Z6R9D4</accession>
<feature type="domain" description="BTB" evidence="1">
    <location>
        <begin position="23"/>
        <end position="96"/>
    </location>
</feature>
<evidence type="ECO:0000313" key="3">
    <source>
        <dbReference type="EMBL" id="GBB98680.1"/>
    </source>
</evidence>
<dbReference type="EMBL" id="BEXD01002557">
    <property type="protein sequence ID" value="GBB98680.1"/>
    <property type="molecule type" value="Genomic_DNA"/>
</dbReference>
<dbReference type="PANTHER" id="PTHR24410">
    <property type="entry name" value="HL07962P-RELATED"/>
    <property type="match status" value="1"/>
</dbReference>
<dbReference type="Gene3D" id="3.30.710.10">
    <property type="entry name" value="Potassium Channel Kv1.1, Chain A"/>
    <property type="match status" value="1"/>
</dbReference>
<evidence type="ECO:0000259" key="1">
    <source>
        <dbReference type="PROSITE" id="PS50097"/>
    </source>
</evidence>
<comment type="caution">
    <text evidence="3">The sequence shown here is derived from an EMBL/GenBank/DDBJ whole genome shotgun (WGS) entry which is preliminary data.</text>
</comment>
<dbReference type="SUPFAM" id="SSF54695">
    <property type="entry name" value="POZ domain"/>
    <property type="match status" value="1"/>
</dbReference>
<proteinExistence type="predicted"/>
<name>A0A2Z6R9D4_9GLOM</name>
<dbReference type="InterPro" id="IPR051481">
    <property type="entry name" value="BTB-POZ/Galectin-3-binding"/>
</dbReference>
<evidence type="ECO:0008006" key="6">
    <source>
        <dbReference type="Google" id="ProtNLM"/>
    </source>
</evidence>
<reference evidence="3 5" key="1">
    <citation type="submission" date="2017-11" db="EMBL/GenBank/DDBJ databases">
        <title>The genome of Rhizophagus clarus HR1 reveals common genetic basis of auxotrophy among arbuscular mycorrhizal fungi.</title>
        <authorList>
            <person name="Kobayashi Y."/>
        </authorList>
    </citation>
    <scope>NUCLEOTIDE SEQUENCE [LARGE SCALE GENOMIC DNA]</scope>
    <source>
        <strain evidence="3 5">HR1</strain>
    </source>
</reference>
<dbReference type="InterPro" id="IPR011705">
    <property type="entry name" value="BACK"/>
</dbReference>
<evidence type="ECO:0000313" key="4">
    <source>
        <dbReference type="EMBL" id="GES81753.1"/>
    </source>
</evidence>
<gene>
    <name evidence="4" type="ORF">RCL2_000899600</name>
    <name evidence="3" type="ORF">RclHR1_00330007</name>
</gene>
<dbReference type="Gene3D" id="1.25.40.420">
    <property type="match status" value="1"/>
</dbReference>
<dbReference type="Proteomes" id="UP000247702">
    <property type="component" value="Unassembled WGS sequence"/>
</dbReference>
<dbReference type="InterPro" id="IPR000210">
    <property type="entry name" value="BTB/POZ_dom"/>
</dbReference>
<dbReference type="AlphaFoldDB" id="A0A2Z6R9D4"/>
<sequence>MTSIFHSGLSKDFSLILNDADDYNVIIQVGENDNTREFKAHSVILRARSPYFKSALSNEWITKVNNMILFNKPNITPTVFDMILKYIYKGELELNKYTGENILGLLVASDELLLEELFERVQDYLIKKLTTWVQKNFVLVLHTVFKLASCKRLQDYCLKSICADPQPFFTSKDFPSLDKEILYGLLKRDDMQIEEVVVWECLIKWGIEQTPGLGSMNNDRNIWNNLNYEALENTLNQFIPLIRFVEISSTEYFNKVRPYKAIIPYHIVEEIEEFYFKGTLPTTTILPPRSGVTQKIESNIITSRLSSIIINWIEKKDLNYNHNKEERQFAKKSERDPFDLIYRKSRDGVCNNIRDKCAGQGAILILVQVKFSEKIFGGYNPVGWCNNNNNNNNRNINRGLRSQNQCNQYSSTADSFIFSFKNNEDTKNMKISRVIDPTYAICNSGNGVNFGGGALTLKNDYLSLSYSDNYERLDYGYSNDMYDMYDMTNKHEVEEVEVFSVKKIK</sequence>
<dbReference type="InterPro" id="IPR011333">
    <property type="entry name" value="SKP1/BTB/POZ_sf"/>
</dbReference>
<feature type="domain" description="TLDc" evidence="2">
    <location>
        <begin position="299"/>
        <end position="502"/>
    </location>
</feature>
<evidence type="ECO:0000313" key="5">
    <source>
        <dbReference type="Proteomes" id="UP000247702"/>
    </source>
</evidence>
<dbReference type="Pfam" id="PF07707">
    <property type="entry name" value="BACK"/>
    <property type="match status" value="1"/>
</dbReference>
<dbReference type="PANTHER" id="PTHR24410:SF23">
    <property type="entry name" value="BTB DOMAIN-CONTAINING PROTEIN-RELATED"/>
    <property type="match status" value="1"/>
</dbReference>